<evidence type="ECO:0000313" key="6">
    <source>
        <dbReference type="EMBL" id="EEK17146.1"/>
    </source>
</evidence>
<feature type="domain" description="tRNA/rRNA methyltransferase SpoU type" evidence="4">
    <location>
        <begin position="116"/>
        <end position="257"/>
    </location>
</feature>
<evidence type="ECO:0000256" key="1">
    <source>
        <dbReference type="ARBA" id="ARBA00007228"/>
    </source>
</evidence>
<dbReference type="Gene3D" id="3.30.1330.30">
    <property type="match status" value="1"/>
</dbReference>
<keyword evidence="2 6" id="KW-0489">Methyltransferase</keyword>
<dbReference type="GO" id="GO:0006396">
    <property type="term" value="P:RNA processing"/>
    <property type="evidence" value="ECO:0007669"/>
    <property type="project" value="InterPro"/>
</dbReference>
<dbReference type="SUPFAM" id="SSF75217">
    <property type="entry name" value="alpha/beta knot"/>
    <property type="match status" value="1"/>
</dbReference>
<evidence type="ECO:0000313" key="7">
    <source>
        <dbReference type="Proteomes" id="UP000003303"/>
    </source>
</evidence>
<dbReference type="GO" id="GO:0008173">
    <property type="term" value="F:RNA methyltransferase activity"/>
    <property type="evidence" value="ECO:0007669"/>
    <property type="project" value="InterPro"/>
</dbReference>
<accession>C2MB16</accession>
<gene>
    <name evidence="6" type="ORF">PORUE0001_1029</name>
</gene>
<reference evidence="6 7" key="1">
    <citation type="submission" date="2009-04" db="EMBL/GenBank/DDBJ databases">
        <authorList>
            <person name="Sebastian Y."/>
            <person name="Madupu R."/>
            <person name="Durkin A.S."/>
            <person name="Torralba M."/>
            <person name="Methe B."/>
            <person name="Sutton G.G."/>
            <person name="Strausberg R.L."/>
            <person name="Nelson K.E."/>
        </authorList>
    </citation>
    <scope>NUCLEOTIDE SEQUENCE [LARGE SCALE GENOMIC DNA]</scope>
    <source>
        <strain evidence="6 7">60-3</strain>
    </source>
</reference>
<proteinExistence type="inferred from homology"/>
<dbReference type="PANTHER" id="PTHR43191:SF2">
    <property type="entry name" value="RRNA METHYLTRANSFERASE 3, MITOCHONDRIAL"/>
    <property type="match status" value="1"/>
</dbReference>
<feature type="domain" description="MRM3-like substrate binding" evidence="5">
    <location>
        <begin position="16"/>
        <end position="99"/>
    </location>
</feature>
<dbReference type="Gene3D" id="3.40.1280.10">
    <property type="match status" value="1"/>
</dbReference>
<sequence length="262" mass="28694">MSERTKIEHRPLTHAEVKLIKSLQLAKYRRQSNLFIAEGEKLIGEMLPAYRCQLLVGTAELVEPLLERCPASIAEAVTLPDPKQIERVSGLKSPRPLLALCEIPTIEAPQALLQPTLLLDDVQDPGNVGTLLRTCDWMGIRQVLCTEGCADIYSPKVLQATMGALARVQVYRYTDRTALLTMLKKTEIPVIGTFIDGVPLRTLRLASEQPYILVLGNEGNGISPELSALVSQRITIPSPVDSHCESLNVAVAGAIVMAHLML</sequence>
<keyword evidence="3 6" id="KW-0808">Transferase</keyword>
<dbReference type="AlphaFoldDB" id="C2MB16"/>
<dbReference type="InterPro" id="IPR051259">
    <property type="entry name" value="rRNA_Methyltransferase"/>
</dbReference>
<dbReference type="PANTHER" id="PTHR43191">
    <property type="entry name" value="RRNA METHYLTRANSFERASE 3"/>
    <property type="match status" value="1"/>
</dbReference>
<evidence type="ECO:0000256" key="2">
    <source>
        <dbReference type="ARBA" id="ARBA00022603"/>
    </source>
</evidence>
<dbReference type="EMBL" id="ACLR01000118">
    <property type="protein sequence ID" value="EEK17146.1"/>
    <property type="molecule type" value="Genomic_DNA"/>
</dbReference>
<dbReference type="InterPro" id="IPR029028">
    <property type="entry name" value="Alpha/beta_knot_MTases"/>
</dbReference>
<dbReference type="InterPro" id="IPR029026">
    <property type="entry name" value="tRNA_m1G_MTases_N"/>
</dbReference>
<comment type="caution">
    <text evidence="6">The sequence shown here is derived from an EMBL/GenBank/DDBJ whole genome shotgun (WGS) entry which is preliminary data.</text>
</comment>
<dbReference type="eggNOG" id="COG0566">
    <property type="taxonomic scope" value="Bacteria"/>
</dbReference>
<dbReference type="RefSeq" id="WP_007365116.1">
    <property type="nucleotide sequence ID" value="NZ_ACLR01000118.1"/>
</dbReference>
<evidence type="ECO:0000256" key="3">
    <source>
        <dbReference type="ARBA" id="ARBA00022679"/>
    </source>
</evidence>
<dbReference type="InterPro" id="IPR029064">
    <property type="entry name" value="Ribosomal_eL30-like_sf"/>
</dbReference>
<dbReference type="SUPFAM" id="SSF55315">
    <property type="entry name" value="L30e-like"/>
    <property type="match status" value="1"/>
</dbReference>
<dbReference type="Proteomes" id="UP000003303">
    <property type="component" value="Unassembled WGS sequence"/>
</dbReference>
<dbReference type="OrthoDB" id="9785673at2"/>
<dbReference type="GO" id="GO:0003723">
    <property type="term" value="F:RNA binding"/>
    <property type="evidence" value="ECO:0007669"/>
    <property type="project" value="InterPro"/>
</dbReference>
<evidence type="ECO:0000259" key="4">
    <source>
        <dbReference type="Pfam" id="PF00588"/>
    </source>
</evidence>
<name>C2MB16_9PORP</name>
<comment type="similarity">
    <text evidence="1">Belongs to the class IV-like SAM-binding methyltransferase superfamily. RNA methyltransferase TrmH family.</text>
</comment>
<evidence type="ECO:0000259" key="5">
    <source>
        <dbReference type="Pfam" id="PF22435"/>
    </source>
</evidence>
<keyword evidence="7" id="KW-1185">Reference proteome</keyword>
<protein>
    <submittedName>
        <fullName evidence="6">RNA methyltransferase, TrmH family</fullName>
    </submittedName>
</protein>
<dbReference type="Pfam" id="PF00588">
    <property type="entry name" value="SpoU_methylase"/>
    <property type="match status" value="1"/>
</dbReference>
<dbReference type="STRING" id="596327.PORUE0001_1029"/>
<dbReference type="CDD" id="cd18109">
    <property type="entry name" value="SpoU-like_RNA-MTase"/>
    <property type="match status" value="1"/>
</dbReference>
<dbReference type="InterPro" id="IPR001537">
    <property type="entry name" value="SpoU_MeTrfase"/>
</dbReference>
<dbReference type="GO" id="GO:0032259">
    <property type="term" value="P:methylation"/>
    <property type="evidence" value="ECO:0007669"/>
    <property type="project" value="UniProtKB-KW"/>
</dbReference>
<dbReference type="InterPro" id="IPR053888">
    <property type="entry name" value="MRM3-like_sub_bind"/>
</dbReference>
<organism evidence="6 7">
    <name type="scientific">Porphyromonas uenonis 60-3</name>
    <dbReference type="NCBI Taxonomy" id="596327"/>
    <lineage>
        <taxon>Bacteria</taxon>
        <taxon>Pseudomonadati</taxon>
        <taxon>Bacteroidota</taxon>
        <taxon>Bacteroidia</taxon>
        <taxon>Bacteroidales</taxon>
        <taxon>Porphyromonadaceae</taxon>
        <taxon>Porphyromonas</taxon>
    </lineage>
</organism>
<dbReference type="Pfam" id="PF22435">
    <property type="entry name" value="MRM3-like_sub_bind"/>
    <property type="match status" value="1"/>
</dbReference>